<dbReference type="InterPro" id="IPR007597">
    <property type="entry name" value="CheC"/>
</dbReference>
<dbReference type="GO" id="GO:0016787">
    <property type="term" value="F:hydrolase activity"/>
    <property type="evidence" value="ECO:0007669"/>
    <property type="project" value="UniProtKB-KW"/>
</dbReference>
<feature type="domain" description="CheC-like protein" evidence="3">
    <location>
        <begin position="14"/>
        <end position="45"/>
    </location>
</feature>
<dbReference type="InterPro" id="IPR028976">
    <property type="entry name" value="CheC-like_sf"/>
</dbReference>
<evidence type="ECO:0000313" key="8">
    <source>
        <dbReference type="Proteomes" id="UP000273978"/>
    </source>
</evidence>
<name>A0A314ZXX7_9EURY</name>
<reference evidence="6 8" key="2">
    <citation type="submission" date="2018-10" db="EMBL/GenBank/DDBJ databases">
        <title>Cultivation of a novel Methanohalophilus strain from Kebrit Deep of the Red Sea and a genomic comparison of members of the genus Methanohalophilus.</title>
        <authorList>
            <person name="Guan Y."/>
            <person name="Ngugi D.K."/>
            <person name="Stingl U."/>
        </authorList>
    </citation>
    <scope>NUCLEOTIDE SEQUENCE [LARGE SCALE GENOMIC DNA]</scope>
    <source>
        <strain evidence="6 8">DSM 10369</strain>
    </source>
</reference>
<dbReference type="CDD" id="cd17909">
    <property type="entry name" value="CheC_ClassI"/>
    <property type="match status" value="1"/>
</dbReference>
<dbReference type="Proteomes" id="UP000273978">
    <property type="component" value="Unassembled WGS sequence"/>
</dbReference>
<feature type="domain" description="Chemotaxis phosphatase CheX-like" evidence="4">
    <location>
        <begin position="71"/>
        <end position="120"/>
    </location>
</feature>
<organism evidence="5 7">
    <name type="scientific">Methanohalophilus euhalobius</name>
    <dbReference type="NCBI Taxonomy" id="51203"/>
    <lineage>
        <taxon>Archaea</taxon>
        <taxon>Methanobacteriati</taxon>
        <taxon>Methanobacteriota</taxon>
        <taxon>Stenosarchaea group</taxon>
        <taxon>Methanomicrobia</taxon>
        <taxon>Methanosarcinales</taxon>
        <taxon>Methanosarcinaceae</taxon>
        <taxon>Methanohalophilus</taxon>
    </lineage>
</organism>
<evidence type="ECO:0000256" key="2">
    <source>
        <dbReference type="ARBA" id="ARBA00022801"/>
    </source>
</evidence>
<sequence>MPEFELLNEMEVEVLKELGNIGTGHAATSLSKMLNKYIEISVPEVRIVNIANIHEEIYNEVVAGVLFGLEDLTGGNSGYLYIMIPKESADKLVREMYGMDEVDEEMYGSAVMEAGNILGSAFCDASADFMDLIILPSPPNYAVDMATAIVDGIISQMAQKSDHLILFETTLNSESNIEIDLILLPEEDLFTNIMQILEGL</sequence>
<dbReference type="SUPFAM" id="SSF103039">
    <property type="entry name" value="CheC-like"/>
    <property type="match status" value="1"/>
</dbReference>
<evidence type="ECO:0000259" key="3">
    <source>
        <dbReference type="Pfam" id="PF04509"/>
    </source>
</evidence>
<dbReference type="Pfam" id="PF13690">
    <property type="entry name" value="CheX"/>
    <property type="match status" value="1"/>
</dbReference>
<proteinExistence type="predicted"/>
<protein>
    <submittedName>
        <fullName evidence="5">Chemotaxis protein CheC</fullName>
    </submittedName>
</protein>
<accession>A0A314ZXX7</accession>
<evidence type="ECO:0000313" key="7">
    <source>
        <dbReference type="Proteomes" id="UP000251060"/>
    </source>
</evidence>
<keyword evidence="2" id="KW-0378">Hydrolase</keyword>
<dbReference type="InterPro" id="IPR028051">
    <property type="entry name" value="CheX-like_dom"/>
</dbReference>
<dbReference type="Pfam" id="PF04509">
    <property type="entry name" value="CheC"/>
    <property type="match status" value="1"/>
</dbReference>
<dbReference type="RefSeq" id="WP_105460457.1">
    <property type="nucleotide sequence ID" value="NZ_PVBU01000004.1"/>
</dbReference>
<dbReference type="InterPro" id="IPR050992">
    <property type="entry name" value="CheZ_family_phosphatases"/>
</dbReference>
<dbReference type="AlphaFoldDB" id="A0A314ZXX7"/>
<gene>
    <name evidence="5" type="ORF">B0H22_104147</name>
    <name evidence="6" type="ORF">EDD83_03520</name>
</gene>
<evidence type="ECO:0000313" key="6">
    <source>
        <dbReference type="EMBL" id="RNI10443.1"/>
    </source>
</evidence>
<dbReference type="Gene3D" id="3.40.1550.10">
    <property type="entry name" value="CheC-like"/>
    <property type="match status" value="1"/>
</dbReference>
<dbReference type="EMBL" id="RJJF01000012">
    <property type="protein sequence ID" value="RNI10443.1"/>
    <property type="molecule type" value="Genomic_DNA"/>
</dbReference>
<dbReference type="PANTHER" id="PTHR43693:SF1">
    <property type="entry name" value="PROTEIN PHOSPHATASE CHEZ"/>
    <property type="match status" value="1"/>
</dbReference>
<dbReference type="PANTHER" id="PTHR43693">
    <property type="entry name" value="PROTEIN PHOSPHATASE CHEZ"/>
    <property type="match status" value="1"/>
</dbReference>
<reference evidence="5 7" key="1">
    <citation type="submission" date="2018-02" db="EMBL/GenBank/DDBJ databases">
        <title>Subsurface microbial communities from deep shales in Ohio and West Virginia, USA.</title>
        <authorList>
            <person name="Wrighton K."/>
        </authorList>
    </citation>
    <scope>NUCLEOTIDE SEQUENCE [LARGE SCALE GENOMIC DNA]</scope>
    <source>
        <strain evidence="5 7">DSM 10369</strain>
    </source>
</reference>
<evidence type="ECO:0000256" key="1">
    <source>
        <dbReference type="ARBA" id="ARBA00022500"/>
    </source>
</evidence>
<dbReference type="GO" id="GO:0006935">
    <property type="term" value="P:chemotaxis"/>
    <property type="evidence" value="ECO:0007669"/>
    <property type="project" value="UniProtKB-KW"/>
</dbReference>
<evidence type="ECO:0000313" key="5">
    <source>
        <dbReference type="EMBL" id="PQV42890.1"/>
    </source>
</evidence>
<evidence type="ECO:0000259" key="4">
    <source>
        <dbReference type="Pfam" id="PF13690"/>
    </source>
</evidence>
<comment type="caution">
    <text evidence="5">The sequence shown here is derived from an EMBL/GenBank/DDBJ whole genome shotgun (WGS) entry which is preliminary data.</text>
</comment>
<keyword evidence="1" id="KW-0145">Chemotaxis</keyword>
<dbReference type="EMBL" id="PVBU01000004">
    <property type="protein sequence ID" value="PQV42890.1"/>
    <property type="molecule type" value="Genomic_DNA"/>
</dbReference>
<dbReference type="Proteomes" id="UP000251060">
    <property type="component" value="Unassembled WGS sequence"/>
</dbReference>